<dbReference type="GO" id="GO:0005739">
    <property type="term" value="C:mitochondrion"/>
    <property type="evidence" value="ECO:0007669"/>
    <property type="project" value="TreeGrafter"/>
</dbReference>
<dbReference type="OrthoDB" id="10064411at2759"/>
<dbReference type="InterPro" id="IPR039251">
    <property type="entry name" value="OXLD1"/>
</dbReference>
<dbReference type="GeneID" id="102656485"/>
<dbReference type="RefSeq" id="XP_016771535.2">
    <property type="nucleotide sequence ID" value="XM_016916046.2"/>
</dbReference>
<evidence type="ECO:0000313" key="3">
    <source>
        <dbReference type="Proteomes" id="UP000005203"/>
    </source>
</evidence>
<name>A0A7M7M172_APIME</name>
<dbReference type="PANTHER" id="PTHR21193:SF3">
    <property type="entry name" value="OXIDOREDUCTASE-LIKE DOMAIN-CONTAINING PROTEIN 1"/>
    <property type="match status" value="1"/>
</dbReference>
<evidence type="ECO:0000313" key="2">
    <source>
        <dbReference type="EnsemblMetazoa" id="XP_016771535"/>
    </source>
</evidence>
<dbReference type="EnsemblMetazoa" id="XM_016916046">
    <property type="protein sequence ID" value="XP_016771535"/>
    <property type="gene ID" value="LOC102656485"/>
</dbReference>
<keyword evidence="3" id="KW-1185">Reference proteome</keyword>
<dbReference type="PANTHER" id="PTHR21193">
    <property type="entry name" value="OXIDOREDUCTASE-LIKE DOMAIN-CONTAINING PROTEIN 1"/>
    <property type="match status" value="1"/>
</dbReference>
<evidence type="ECO:0000313" key="4">
    <source>
        <dbReference type="RefSeq" id="XP_016771535.2"/>
    </source>
</evidence>
<organism evidence="2">
    <name type="scientific">Apis mellifera</name>
    <name type="common">Honeybee</name>
    <dbReference type="NCBI Taxonomy" id="7460"/>
    <lineage>
        <taxon>Eukaryota</taxon>
        <taxon>Metazoa</taxon>
        <taxon>Ecdysozoa</taxon>
        <taxon>Arthropoda</taxon>
        <taxon>Hexapoda</taxon>
        <taxon>Insecta</taxon>
        <taxon>Pterygota</taxon>
        <taxon>Neoptera</taxon>
        <taxon>Endopterygota</taxon>
        <taxon>Hymenoptera</taxon>
        <taxon>Apocrita</taxon>
        <taxon>Aculeata</taxon>
        <taxon>Apoidea</taxon>
        <taxon>Anthophila</taxon>
        <taxon>Apidae</taxon>
        <taxon>Apis</taxon>
    </lineage>
</organism>
<dbReference type="KEGG" id="ame:102656485"/>
<dbReference type="Pfam" id="PF09791">
    <property type="entry name" value="Oxidored-like"/>
    <property type="match status" value="1"/>
</dbReference>
<dbReference type="Proteomes" id="UP000005203">
    <property type="component" value="Linkage group LG14"/>
</dbReference>
<protein>
    <submittedName>
        <fullName evidence="4">Oxidoreductase-like domain-containing protein 1</fullName>
    </submittedName>
</protein>
<dbReference type="AlphaFoldDB" id="A0A7M7M172"/>
<dbReference type="InterPro" id="IPR019180">
    <property type="entry name" value="Oxidoreductase-like_N"/>
</dbReference>
<accession>A0A8B7KQR4</accession>
<proteinExistence type="predicted"/>
<feature type="domain" description="Oxidoreductase-like" evidence="1">
    <location>
        <begin position="93"/>
        <end position="115"/>
    </location>
</feature>
<accession>A0A7M7M172</accession>
<reference evidence="2" key="1">
    <citation type="submission" date="2021-01" db="UniProtKB">
        <authorList>
            <consortium name="EnsemblMetazoa"/>
        </authorList>
    </citation>
    <scope>IDENTIFICATION</scope>
    <source>
        <strain evidence="2">DH4</strain>
    </source>
</reference>
<gene>
    <name evidence="4" type="primary">LOC102656485</name>
</gene>
<sequence>YLHINIKNILDFKSISYIVYDYSDQRGKTTRCNKIVMNLIQFSRLIIKNKRVNCQQIYFKKSVYGTSSTLSSEEKITENNENNNDSSIDDLSEPTNCCMSGCANCVWIQYAEKLSATLKESDVDVQKLIMDKIQDPNMKAFLSMELRFRNIIKD</sequence>
<evidence type="ECO:0000259" key="1">
    <source>
        <dbReference type="Pfam" id="PF09791"/>
    </source>
</evidence>
<reference evidence="4" key="2">
    <citation type="submission" date="2025-04" db="UniProtKB">
        <authorList>
            <consortium name="RefSeq"/>
        </authorList>
    </citation>
    <scope>IDENTIFICATION</scope>
    <source>
        <strain evidence="4">DH4</strain>
        <tissue evidence="4">Whole body</tissue>
    </source>
</reference>